<dbReference type="EC" id="2.3.1.28" evidence="2"/>
<proteinExistence type="predicted"/>
<evidence type="ECO:0000313" key="2">
    <source>
        <dbReference type="EMBL" id="ACL70135.1"/>
    </source>
</evidence>
<organism evidence="2 3">
    <name type="scientific">Halothermothrix orenii (strain H 168 / OCM 544 / DSM 9562)</name>
    <dbReference type="NCBI Taxonomy" id="373903"/>
    <lineage>
        <taxon>Bacteria</taxon>
        <taxon>Bacillati</taxon>
        <taxon>Bacillota</taxon>
        <taxon>Clostridia</taxon>
        <taxon>Halanaerobiales</taxon>
        <taxon>Halothermotrichaceae</taxon>
        <taxon>Halothermothrix</taxon>
    </lineage>
</organism>
<dbReference type="AlphaFoldDB" id="B8CXW6"/>
<dbReference type="EMBL" id="CP001098">
    <property type="protein sequence ID" value="ACL70135.1"/>
    <property type="molecule type" value="Genomic_DNA"/>
</dbReference>
<keyword evidence="2" id="KW-0012">Acyltransferase</keyword>
<dbReference type="InterPro" id="IPR023213">
    <property type="entry name" value="CAT-like_dom_sf"/>
</dbReference>
<dbReference type="PIRSF" id="PIRSF000440">
    <property type="entry name" value="CAT"/>
    <property type="match status" value="1"/>
</dbReference>
<dbReference type="eggNOG" id="COG4845">
    <property type="taxonomic scope" value="Bacteria"/>
</dbReference>
<dbReference type="HOGENOM" id="CLU_093121_0_0_9"/>
<dbReference type="SMART" id="SM01059">
    <property type="entry name" value="CAT"/>
    <property type="match status" value="1"/>
</dbReference>
<dbReference type="PANTHER" id="PTHR38474">
    <property type="entry name" value="SLR0299 PROTEIN"/>
    <property type="match status" value="1"/>
</dbReference>
<dbReference type="InterPro" id="IPR001707">
    <property type="entry name" value="Cmp_AcTrfase"/>
</dbReference>
<dbReference type="Gene3D" id="3.30.559.10">
    <property type="entry name" value="Chloramphenicol acetyltransferase-like domain"/>
    <property type="match status" value="1"/>
</dbReference>
<dbReference type="Proteomes" id="UP000000719">
    <property type="component" value="Chromosome"/>
</dbReference>
<name>B8CXW6_HALOH</name>
<reference evidence="2 3" key="1">
    <citation type="journal article" date="2009" name="PLoS ONE">
        <title>Genome analysis of the anaerobic thermohalophilic bacterium Halothermothrix orenii.</title>
        <authorList>
            <person name="Mavromatis K."/>
            <person name="Ivanova N."/>
            <person name="Anderson I."/>
            <person name="Lykidis A."/>
            <person name="Hooper S.D."/>
            <person name="Sun H."/>
            <person name="Kunin V."/>
            <person name="Lapidus A."/>
            <person name="Hugenholtz P."/>
            <person name="Patel B."/>
            <person name="Kyrpides N.C."/>
        </authorList>
    </citation>
    <scope>NUCLEOTIDE SEQUENCE [LARGE SCALE GENOMIC DNA]</scope>
    <source>
        <strain evidence="3">H 168 / OCM 544 / DSM 9562</strain>
    </source>
</reference>
<dbReference type="Pfam" id="PF00302">
    <property type="entry name" value="CAT"/>
    <property type="match status" value="1"/>
</dbReference>
<feature type="active site" description="Proton acceptor" evidence="1">
    <location>
        <position position="234"/>
    </location>
</feature>
<dbReference type="PANTHER" id="PTHR38474:SF1">
    <property type="entry name" value="SLR0299 PROTEIN"/>
    <property type="match status" value="1"/>
</dbReference>
<protein>
    <submittedName>
        <fullName evidence="2">Chloramphenicol O-acetyltransferase</fullName>
        <ecNumber evidence="2">2.3.1.28</ecNumber>
    </submittedName>
</protein>
<keyword evidence="2" id="KW-0808">Transferase</keyword>
<evidence type="ECO:0000256" key="1">
    <source>
        <dbReference type="PIRSR" id="PIRSR000440-1"/>
    </source>
</evidence>
<accession>B8CXW6</accession>
<keyword evidence="3" id="KW-1185">Reference proteome</keyword>
<dbReference type="KEGG" id="hor:Hore_13840"/>
<dbReference type="STRING" id="373903.Hore_13840"/>
<gene>
    <name evidence="2" type="ordered locus">Hore_13840</name>
</gene>
<sequence length="261" mass="30629">MPSVTKLETNEGSNTAASSSFVPGLARARRKCLGRYTKARLIYLKMEVNMKKIDLSKWSRKEHYNFFKQLDIPYFNITTDIDITKFYSFIKQNDYSFFKTLLYFVMKTANENDNFKLRISNEEIIKHNKISPSFTYLMDEETFNFCYAEYDNNFDNFIKNVEKSIKNSTGNLIDSDKEARDDLIYITSIPWVSFKSISHPINLNPIDSVPRIAWGKYFKENELLKLPFSVQVHHALMDGLHVGKYINKLQDKLYNPEKVVL</sequence>
<evidence type="ECO:0000313" key="3">
    <source>
        <dbReference type="Proteomes" id="UP000000719"/>
    </source>
</evidence>
<dbReference type="SUPFAM" id="SSF52777">
    <property type="entry name" value="CoA-dependent acyltransferases"/>
    <property type="match status" value="1"/>
</dbReference>
<dbReference type="GO" id="GO:0008811">
    <property type="term" value="F:chloramphenicol O-acetyltransferase activity"/>
    <property type="evidence" value="ECO:0007669"/>
    <property type="project" value="UniProtKB-EC"/>
</dbReference>